<dbReference type="GO" id="GO:0008168">
    <property type="term" value="F:methyltransferase activity"/>
    <property type="evidence" value="ECO:0007669"/>
    <property type="project" value="UniProtKB-KW"/>
</dbReference>
<feature type="domain" description="Methyltransferase" evidence="6">
    <location>
        <begin position="100"/>
        <end position="194"/>
    </location>
</feature>
<dbReference type="RefSeq" id="WP_379954750.1">
    <property type="nucleotide sequence ID" value="NZ_JAUYVI010000002.1"/>
</dbReference>
<name>A0ABU0YJM7_9PROT</name>
<dbReference type="EMBL" id="JAUYVI010000002">
    <property type="protein sequence ID" value="MDQ7247350.1"/>
    <property type="molecule type" value="Genomic_DNA"/>
</dbReference>
<dbReference type="InterPro" id="IPR041698">
    <property type="entry name" value="Methyltransf_25"/>
</dbReference>
<evidence type="ECO:0000313" key="8">
    <source>
        <dbReference type="Proteomes" id="UP001230156"/>
    </source>
</evidence>
<evidence type="ECO:0000256" key="2">
    <source>
        <dbReference type="ARBA" id="ARBA00022603"/>
    </source>
</evidence>
<dbReference type="GO" id="GO:0032259">
    <property type="term" value="P:methylation"/>
    <property type="evidence" value="ECO:0007669"/>
    <property type="project" value="UniProtKB-KW"/>
</dbReference>
<gene>
    <name evidence="7" type="ORF">Q8A70_06715</name>
</gene>
<organism evidence="7 8">
    <name type="scientific">Dongia sedimenti</name>
    <dbReference type="NCBI Taxonomy" id="3064282"/>
    <lineage>
        <taxon>Bacteria</taxon>
        <taxon>Pseudomonadati</taxon>
        <taxon>Pseudomonadota</taxon>
        <taxon>Alphaproteobacteria</taxon>
        <taxon>Rhodospirillales</taxon>
        <taxon>Dongiaceae</taxon>
        <taxon>Dongia</taxon>
    </lineage>
</organism>
<evidence type="ECO:0000256" key="5">
    <source>
        <dbReference type="ARBA" id="ARBA00047622"/>
    </source>
</evidence>
<dbReference type="Proteomes" id="UP001230156">
    <property type="component" value="Unassembled WGS sequence"/>
</dbReference>
<dbReference type="CDD" id="cd02440">
    <property type="entry name" value="AdoMet_MTases"/>
    <property type="match status" value="1"/>
</dbReference>
<dbReference type="InterPro" id="IPR029063">
    <property type="entry name" value="SAM-dependent_MTases_sf"/>
</dbReference>
<dbReference type="PANTHER" id="PTHR44307:SF2">
    <property type="entry name" value="PHOSPHOETHANOLAMINE METHYLTRANSFERASE ISOFORM X1"/>
    <property type="match status" value="1"/>
</dbReference>
<dbReference type="PANTHER" id="PTHR44307">
    <property type="entry name" value="PHOSPHOETHANOLAMINE METHYLTRANSFERASE"/>
    <property type="match status" value="1"/>
</dbReference>
<keyword evidence="2 7" id="KW-0489">Methyltransferase</keyword>
<protein>
    <submittedName>
        <fullName evidence="7">Methyltransferase domain-containing protein</fullName>
    </submittedName>
</protein>
<keyword evidence="3" id="KW-0808">Transferase</keyword>
<reference evidence="8" key="1">
    <citation type="submission" date="2023-08" db="EMBL/GenBank/DDBJ databases">
        <title>Rhodospirillaceae gen. nov., a novel taxon isolated from the Yangtze River Yuezi River estuary sludge.</title>
        <authorList>
            <person name="Ruan L."/>
        </authorList>
    </citation>
    <scope>NUCLEOTIDE SEQUENCE [LARGE SCALE GENOMIC DNA]</scope>
    <source>
        <strain evidence="8">R-7</strain>
    </source>
</reference>
<evidence type="ECO:0000256" key="1">
    <source>
        <dbReference type="ARBA" id="ARBA00005189"/>
    </source>
</evidence>
<dbReference type="Pfam" id="PF13649">
    <property type="entry name" value="Methyltransf_25"/>
    <property type="match status" value="1"/>
</dbReference>
<evidence type="ECO:0000256" key="3">
    <source>
        <dbReference type="ARBA" id="ARBA00022679"/>
    </source>
</evidence>
<dbReference type="SUPFAM" id="SSF53335">
    <property type="entry name" value="S-adenosyl-L-methionine-dependent methyltransferases"/>
    <property type="match status" value="1"/>
</dbReference>
<evidence type="ECO:0000313" key="7">
    <source>
        <dbReference type="EMBL" id="MDQ7247350.1"/>
    </source>
</evidence>
<comment type="pathway">
    <text evidence="1">Lipid metabolism.</text>
</comment>
<dbReference type="Gene3D" id="3.40.50.150">
    <property type="entry name" value="Vaccinia Virus protein VP39"/>
    <property type="match status" value="1"/>
</dbReference>
<comment type="pathway">
    <text evidence="4">Phospholipid metabolism.</text>
</comment>
<evidence type="ECO:0000259" key="6">
    <source>
        <dbReference type="Pfam" id="PF13649"/>
    </source>
</evidence>
<comment type="caution">
    <text evidence="7">The sequence shown here is derived from an EMBL/GenBank/DDBJ whole genome shotgun (WGS) entry which is preliminary data.</text>
</comment>
<sequence length="317" mass="34262">MGAALEASAPPGAKPSFKTRFKAWWEGYDPADLTADALPLEPVLIGTPPAEAPPADIPPLEHPHIKVAQQVWGEGFTRPGGAAAILTLVKPFALNPSMTVMEFGAGLGGGTRAVSAEFDVWVHGFEVDPILAAGGHELSIKKGAKKAEIKPCTMQDFQPKAASYDCVYSSEALYTVPEKEKVLTVCERALKARGQIALTDFVRTPGTKPDDPRLADFVTRTGKPGQFWSGEEYVAKLKGLKFDIRVDEDLTENYRSTVIEAWVNFTQDAGGTAYAKAHPDELVAEVSLWTKRVAAIDSGALQLRRYYAIKMGSSKSI</sequence>
<proteinExistence type="predicted"/>
<accession>A0ABU0YJM7</accession>
<comment type="catalytic activity">
    <reaction evidence="5">
        <text>phosphoethanolamine + S-adenosyl-L-methionine = N-methylethanolamine phosphate + S-adenosyl-L-homocysteine + H(+)</text>
        <dbReference type="Rhea" id="RHEA:20365"/>
        <dbReference type="ChEBI" id="CHEBI:15378"/>
        <dbReference type="ChEBI" id="CHEBI:57781"/>
        <dbReference type="ChEBI" id="CHEBI:57856"/>
        <dbReference type="ChEBI" id="CHEBI:58190"/>
        <dbReference type="ChEBI" id="CHEBI:59789"/>
        <dbReference type="EC" id="2.1.1.103"/>
    </reaction>
    <physiologicalReaction direction="left-to-right" evidence="5">
        <dbReference type="Rhea" id="RHEA:20366"/>
    </physiologicalReaction>
</comment>
<evidence type="ECO:0000256" key="4">
    <source>
        <dbReference type="ARBA" id="ARBA00025707"/>
    </source>
</evidence>
<keyword evidence="8" id="KW-1185">Reference proteome</keyword>